<comment type="caution">
    <text evidence="3">The sequence shown here is derived from an EMBL/GenBank/DDBJ whole genome shotgun (WGS) entry which is preliminary data.</text>
</comment>
<dbReference type="Pfam" id="PF00293">
    <property type="entry name" value="NUDIX"/>
    <property type="match status" value="1"/>
</dbReference>
<dbReference type="EMBL" id="WNCL01000008">
    <property type="protein sequence ID" value="MTU42794.1"/>
    <property type="molecule type" value="Genomic_DNA"/>
</dbReference>
<dbReference type="Proteomes" id="UP000462362">
    <property type="component" value="Unassembled WGS sequence"/>
</dbReference>
<dbReference type="PROSITE" id="PS51462">
    <property type="entry name" value="NUDIX"/>
    <property type="match status" value="1"/>
</dbReference>
<dbReference type="InterPro" id="IPR020084">
    <property type="entry name" value="NUDIX_hydrolase_CS"/>
</dbReference>
<dbReference type="Gene3D" id="3.90.79.10">
    <property type="entry name" value="Nucleoside Triphosphate Pyrophosphohydrolase"/>
    <property type="match status" value="1"/>
</dbReference>
<sequence>MSERKLKIAALLKELYDMAEVPVPSSRIPFYFNDVRAGHIERTDAEFLASTFRFCDVRPDAFVFTAEDPGQASRRLAAISHLYKGTDKVFAWRDELLSVTASDDIACESPLTVIERAMCRPFAFNTFAVHLNPFTRDGRMWVAQRSFKKAIGPGYWDNCAAGLVGAGEPFGLAMEREAFEEAGVTPGSLEISFSARNIISRPVHEGWMREIAYICNAYVEDSFHPHNMDGEVERFELLEPEAIIERIEKGRFTFESSLAVLAGLAWQEGLLDLLDQPAV</sequence>
<dbReference type="GO" id="GO:0016787">
    <property type="term" value="F:hydrolase activity"/>
    <property type="evidence" value="ECO:0007669"/>
    <property type="project" value="UniProtKB-KW"/>
</dbReference>
<evidence type="ECO:0000256" key="1">
    <source>
        <dbReference type="ARBA" id="ARBA00001946"/>
    </source>
</evidence>
<dbReference type="PROSITE" id="PS00893">
    <property type="entry name" value="NUDIX_BOX"/>
    <property type="match status" value="1"/>
</dbReference>
<dbReference type="InterPro" id="IPR015797">
    <property type="entry name" value="NUDIX_hydrolase-like_dom_sf"/>
</dbReference>
<proteinExistence type="predicted"/>
<reference evidence="3 4" key="1">
    <citation type="journal article" date="2019" name="Nat. Med.">
        <title>A library of human gut bacterial isolates paired with longitudinal multiomics data enables mechanistic microbiome research.</title>
        <authorList>
            <person name="Poyet M."/>
            <person name="Groussin M."/>
            <person name="Gibbons S.M."/>
            <person name="Avila-Pacheco J."/>
            <person name="Jiang X."/>
            <person name="Kearney S.M."/>
            <person name="Perrotta A.R."/>
            <person name="Berdy B."/>
            <person name="Zhao S."/>
            <person name="Lieberman T.D."/>
            <person name="Swanson P.K."/>
            <person name="Smith M."/>
            <person name="Roesemann S."/>
            <person name="Alexander J.E."/>
            <person name="Rich S.A."/>
            <person name="Livny J."/>
            <person name="Vlamakis H."/>
            <person name="Clish C."/>
            <person name="Bullock K."/>
            <person name="Deik A."/>
            <person name="Scott J."/>
            <person name="Pierce K.A."/>
            <person name="Xavier R.J."/>
            <person name="Alm E.J."/>
        </authorList>
    </citation>
    <scope>NUCLEOTIDE SEQUENCE [LARGE SCALE GENOMIC DNA]</scope>
    <source>
        <strain evidence="3 4">BIOML-A2</strain>
    </source>
</reference>
<dbReference type="AlphaFoldDB" id="A0A6I3S0A6"/>
<dbReference type="CDD" id="cd03676">
    <property type="entry name" value="NUDIX_Tnr3_like"/>
    <property type="match status" value="1"/>
</dbReference>
<name>A0A6I3S0A6_9BURK</name>
<gene>
    <name evidence="3" type="ORF">GMD42_03970</name>
</gene>
<evidence type="ECO:0000313" key="4">
    <source>
        <dbReference type="Proteomes" id="UP000462362"/>
    </source>
</evidence>
<dbReference type="SUPFAM" id="SSF55811">
    <property type="entry name" value="Nudix"/>
    <property type="match status" value="1"/>
</dbReference>
<dbReference type="RefSeq" id="WP_155167944.1">
    <property type="nucleotide sequence ID" value="NZ_DBGEHT010000237.1"/>
</dbReference>
<evidence type="ECO:0000313" key="3">
    <source>
        <dbReference type="EMBL" id="MTU42794.1"/>
    </source>
</evidence>
<protein>
    <submittedName>
        <fullName evidence="3">NUDIX domain-containing protein</fullName>
    </submittedName>
</protein>
<evidence type="ECO:0000256" key="2">
    <source>
        <dbReference type="ARBA" id="ARBA00022801"/>
    </source>
</evidence>
<accession>A0A6I3S0A6</accession>
<dbReference type="InterPro" id="IPR000086">
    <property type="entry name" value="NUDIX_hydrolase_dom"/>
</dbReference>
<keyword evidence="2" id="KW-0378">Hydrolase</keyword>
<organism evidence="3 4">
    <name type="scientific">Parasutterella excrementihominis</name>
    <dbReference type="NCBI Taxonomy" id="487175"/>
    <lineage>
        <taxon>Bacteria</taxon>
        <taxon>Pseudomonadati</taxon>
        <taxon>Pseudomonadota</taxon>
        <taxon>Betaproteobacteria</taxon>
        <taxon>Burkholderiales</taxon>
        <taxon>Sutterellaceae</taxon>
        <taxon>Parasutterella</taxon>
    </lineage>
</organism>
<comment type="cofactor">
    <cofactor evidence="1">
        <name>Mg(2+)</name>
        <dbReference type="ChEBI" id="CHEBI:18420"/>
    </cofactor>
</comment>